<keyword evidence="1" id="KW-0677">Repeat</keyword>
<dbReference type="InterPro" id="IPR011989">
    <property type="entry name" value="ARM-like"/>
</dbReference>
<gene>
    <name evidence="2" type="ORF">TSPGSL018_26629</name>
</gene>
<dbReference type="InterPro" id="IPR016024">
    <property type="entry name" value="ARM-type_fold"/>
</dbReference>
<dbReference type="PANTHER" id="PTHR10648">
    <property type="entry name" value="SERINE/THREONINE-PROTEIN PHOSPHATASE PP2A 65 KDA REGULATORY SUBUNIT"/>
    <property type="match status" value="1"/>
</dbReference>
<feature type="non-terminal residue" evidence="2">
    <location>
        <position position="1"/>
    </location>
</feature>
<name>A0A061RTX4_9CHLO</name>
<dbReference type="AlphaFoldDB" id="A0A061RTX4"/>
<sequence>NVRMESASVLPRLAKSISGASAMESLSNAFVRLLGDVSKWVRHESRLQLEEFARSPAAPSPPTALLQHASLMMSGCGGGEMDVKEAVAAIRALPVIAEKMDAAWCEAFAEDLQRICDNGKVDSRKALAETLHLLAPMNSGRCEAKLRELFLRLLADDREEVRSGLLAGIGKLARHLPPDCREAMVERLGEAGLQQSENCSGWRTRLLVLEELPEVGGTEGCALRVAELALKMCCDPVAEIRLCASKQVSRILSGMWRRRSAGDAAAGAARSVVDDLKALAAEPNHQSRQAYANAVAALPQEAEDSLLAELTPPLAALAEDRISGVRVTVAQALAAKAKDGRLSADGMAALPLRSVLSCMSRVLTQFLRLPSLRWLTTSMPRSGGSSPRSALLRAAVLRAEPRSPRHGRTLDRAQGRCQDLLRALGQLRAGRLRVYEARVGARPSVARRRLGTP</sequence>
<dbReference type="GO" id="GO:0005737">
    <property type="term" value="C:cytoplasm"/>
    <property type="evidence" value="ECO:0007669"/>
    <property type="project" value="TreeGrafter"/>
</dbReference>
<protein>
    <recommendedName>
        <fullName evidence="3">TOG domain-containing protein</fullName>
    </recommendedName>
</protein>
<organism evidence="2">
    <name type="scientific">Tetraselmis sp. GSL018</name>
    <dbReference type="NCBI Taxonomy" id="582737"/>
    <lineage>
        <taxon>Eukaryota</taxon>
        <taxon>Viridiplantae</taxon>
        <taxon>Chlorophyta</taxon>
        <taxon>core chlorophytes</taxon>
        <taxon>Chlorodendrophyceae</taxon>
        <taxon>Chlorodendrales</taxon>
        <taxon>Chlorodendraceae</taxon>
        <taxon>Tetraselmis</taxon>
    </lineage>
</organism>
<reference evidence="2" key="1">
    <citation type="submission" date="2014-05" db="EMBL/GenBank/DDBJ databases">
        <title>The transcriptome of the halophilic microalga Tetraselmis sp. GSL018 isolated from the Great Salt Lake, Utah.</title>
        <authorList>
            <person name="Jinkerson R.E."/>
            <person name="D'Adamo S."/>
            <person name="Posewitz M.C."/>
        </authorList>
    </citation>
    <scope>NUCLEOTIDE SEQUENCE</scope>
    <source>
        <strain evidence="2">GSL018</strain>
    </source>
</reference>
<evidence type="ECO:0000313" key="2">
    <source>
        <dbReference type="EMBL" id="JAC74194.1"/>
    </source>
</evidence>
<dbReference type="GO" id="GO:0019888">
    <property type="term" value="F:protein phosphatase regulator activity"/>
    <property type="evidence" value="ECO:0007669"/>
    <property type="project" value="TreeGrafter"/>
</dbReference>
<dbReference type="InterPro" id="IPR051023">
    <property type="entry name" value="PP2A_Regulatory_Subunit_A"/>
</dbReference>
<dbReference type="PANTHER" id="PTHR10648:SF1">
    <property type="entry name" value="SERINE_THREONINE-PROTEIN PHOSPHATASE 4 REGULATORY SUBUNIT 1"/>
    <property type="match status" value="1"/>
</dbReference>
<dbReference type="EMBL" id="GBEZ01011607">
    <property type="protein sequence ID" value="JAC74194.1"/>
    <property type="molecule type" value="Transcribed_RNA"/>
</dbReference>
<accession>A0A061RTX4</accession>
<evidence type="ECO:0000256" key="1">
    <source>
        <dbReference type="ARBA" id="ARBA00022737"/>
    </source>
</evidence>
<dbReference type="SUPFAM" id="SSF48371">
    <property type="entry name" value="ARM repeat"/>
    <property type="match status" value="1"/>
</dbReference>
<proteinExistence type="predicted"/>
<evidence type="ECO:0008006" key="3">
    <source>
        <dbReference type="Google" id="ProtNLM"/>
    </source>
</evidence>
<feature type="non-terminal residue" evidence="2">
    <location>
        <position position="453"/>
    </location>
</feature>
<dbReference type="Gene3D" id="1.25.10.10">
    <property type="entry name" value="Leucine-rich Repeat Variant"/>
    <property type="match status" value="1"/>
</dbReference>